<name>A0A0G0DUR9_9BACT</name>
<dbReference type="SUPFAM" id="SSF53474">
    <property type="entry name" value="alpha/beta-Hydrolases"/>
    <property type="match status" value="1"/>
</dbReference>
<dbReference type="EMBL" id="LBPX01000027">
    <property type="protein sequence ID" value="KKP66770.1"/>
    <property type="molecule type" value="Genomic_DNA"/>
</dbReference>
<reference evidence="2 3" key="1">
    <citation type="journal article" date="2015" name="Nature">
        <title>rRNA introns, odd ribosomes, and small enigmatic genomes across a large radiation of phyla.</title>
        <authorList>
            <person name="Brown C.T."/>
            <person name="Hug L.A."/>
            <person name="Thomas B.C."/>
            <person name="Sharon I."/>
            <person name="Castelle C.J."/>
            <person name="Singh A."/>
            <person name="Wilkins M.J."/>
            <person name="Williams K.H."/>
            <person name="Banfield J.F."/>
        </authorList>
    </citation>
    <scope>NUCLEOTIDE SEQUENCE [LARGE SCALE GENOMIC DNA]</scope>
</reference>
<dbReference type="InterPro" id="IPR029058">
    <property type="entry name" value="AB_hydrolase_fold"/>
</dbReference>
<organism evidence="2 3">
    <name type="scientific">Candidatus Roizmanbacteria bacterium GW2011_GWC2_35_12</name>
    <dbReference type="NCBI Taxonomy" id="1618485"/>
    <lineage>
        <taxon>Bacteria</taxon>
        <taxon>Candidatus Roizmaniibacteriota</taxon>
    </lineage>
</organism>
<comment type="caution">
    <text evidence="2">The sequence shown here is derived from an EMBL/GenBank/DDBJ whole genome shotgun (WGS) entry which is preliminary data.</text>
</comment>
<dbReference type="Pfam" id="PF00326">
    <property type="entry name" value="Peptidase_S9"/>
    <property type="match status" value="1"/>
</dbReference>
<dbReference type="Gene3D" id="3.40.50.1820">
    <property type="entry name" value="alpha/beta hydrolase"/>
    <property type="match status" value="1"/>
</dbReference>
<dbReference type="Proteomes" id="UP000034127">
    <property type="component" value="Unassembled WGS sequence"/>
</dbReference>
<evidence type="ECO:0000313" key="2">
    <source>
        <dbReference type="EMBL" id="KKP66770.1"/>
    </source>
</evidence>
<evidence type="ECO:0000313" key="3">
    <source>
        <dbReference type="Proteomes" id="UP000034127"/>
    </source>
</evidence>
<dbReference type="InterPro" id="IPR001375">
    <property type="entry name" value="Peptidase_S9_cat"/>
</dbReference>
<feature type="domain" description="Peptidase S9 prolyl oligopeptidase catalytic" evidence="1">
    <location>
        <begin position="59"/>
        <end position="222"/>
    </location>
</feature>
<dbReference type="GO" id="GO:0006508">
    <property type="term" value="P:proteolysis"/>
    <property type="evidence" value="ECO:0007669"/>
    <property type="project" value="InterPro"/>
</dbReference>
<evidence type="ECO:0000259" key="1">
    <source>
        <dbReference type="Pfam" id="PF00326"/>
    </source>
</evidence>
<dbReference type="GO" id="GO:0008236">
    <property type="term" value="F:serine-type peptidase activity"/>
    <property type="evidence" value="ECO:0007669"/>
    <property type="project" value="InterPro"/>
</dbReference>
<proteinExistence type="predicted"/>
<accession>A0A0G0DUR9</accession>
<protein>
    <recommendedName>
        <fullName evidence="1">Peptidase S9 prolyl oligopeptidase catalytic domain-containing protein</fullName>
    </recommendedName>
</protein>
<sequence length="230" mass="26296">MKKFSIKIDKNQKIVGVFYEGNKTLMIICNGYGGTKDFPSIKSLAEELYEKGFSTIRFNFSETGESGLKGISIKQQVDNINSLVDRFKSYKKIILIGGSLGAISSSIASILNPKISGLITINGFFDLPMLGKKFKKMYYQYRFLSVFHPKIRKDYMYLKEKFLPEKIKIPVLVICSKSDDEVLPIQSEIFYSKLKTKKKFVDLLTLRHDLMNPSDTKKVATTIAKHFTRQ</sequence>
<gene>
    <name evidence="2" type="ORF">UR63_C0027G0004</name>
</gene>
<dbReference type="AlphaFoldDB" id="A0A0G0DUR9"/>